<feature type="region of interest" description="Disordered" evidence="1">
    <location>
        <begin position="1"/>
        <end position="20"/>
    </location>
</feature>
<comment type="caution">
    <text evidence="2">The sequence shown here is derived from an EMBL/GenBank/DDBJ whole genome shotgun (WGS) entry which is preliminary data.</text>
</comment>
<gene>
    <name evidence="2" type="ORF">VSDG_05369</name>
</gene>
<dbReference type="STRING" id="252740.A0A423VX51"/>
<dbReference type="Proteomes" id="UP000284375">
    <property type="component" value="Unassembled WGS sequence"/>
</dbReference>
<dbReference type="AlphaFoldDB" id="A0A423VX51"/>
<reference evidence="2 3" key="1">
    <citation type="submission" date="2015-09" db="EMBL/GenBank/DDBJ databases">
        <title>Host preference determinants of Valsa canker pathogens revealed by comparative genomics.</title>
        <authorList>
            <person name="Yin Z."/>
            <person name="Huang L."/>
        </authorList>
    </citation>
    <scope>NUCLEOTIDE SEQUENCE [LARGE SCALE GENOMIC DNA]</scope>
    <source>
        <strain evidence="2 3">YSFL</strain>
    </source>
</reference>
<sequence>MWTAAQDSRHGSNANPPYNRHRSGRVGYYLNFSPTDLLVQRLRSRGADLNWNLWNKTRLVAKSRSPRLPVVAHQLALRQEEAKMETSVSEFLQDPDCWRARLDATALKGVSEGDLEHWIWILEAEDTDVKVERFLSSDRHRPIFVLMAILRTDEHMTKGTSLMGLYEYITRTYCVSDPDHRYPLPQSALGHTLDNAFNMSPVHFMLLLSRLVYHCLRTWPSSIVTIARLVTSHLQTIPYDMVPNKSSRRTGYSDRCMIFNYALQQFRRTSPISPLNNLQHNWKAQRILLGFSSSLRRPMIIDRLSYRAIRMVLIGLRKSETEKNAAIRHSKTWPPYRRELDGTDEGRDVEDWLSRSVKAGILKRSEGYADDLVDSALDTLGGARLDESITIQTRSGAPRLWSGDRRSLAVFSDWAAKVKATRNAYEAWQLFQEPPLPGIKPNFQVYAEMFSKLFSAEIDYTSSILPGDSKEVYPPYQVNLTEFERERLRPLSVPELYERMLRDGNRPVKHCLALLVRNAASIDEAADYLRDSPLDKTAVGELTRSLAPTYDSLAQIPLQIFHAFVGLLCSQQARRRWVHDPSKPMHIPRPDVLGRYDSLKRAIQLVCVRAGPRKKAAPAPWHTVMRLLAHNNLVLRPWCNQAEDDIEALKTMIRLFGAYEISEGIHPIPFDCLARCTWKAVRDGGVSSGPARNAQYHIATAHHILKSAFRELTAPVRAPSDRLDDSLPPLYHELEAAHVQKYMEAMAILGDIDEVVHAVEWVLSSWDRDSGILERARDPENKQWSVLREAFVCFRAFAEGGVPEETMSRIEARFEELKGMGSTWLWPRDEDVDDYVAWRREEGRG</sequence>
<evidence type="ECO:0000256" key="1">
    <source>
        <dbReference type="SAM" id="MobiDB-lite"/>
    </source>
</evidence>
<proteinExistence type="predicted"/>
<dbReference type="EMBL" id="LJZO01000023">
    <property type="protein sequence ID" value="ROV95581.1"/>
    <property type="molecule type" value="Genomic_DNA"/>
</dbReference>
<organism evidence="2 3">
    <name type="scientific">Cytospora chrysosperma</name>
    <name type="common">Cytospora canker fungus</name>
    <name type="synonym">Sphaeria chrysosperma</name>
    <dbReference type="NCBI Taxonomy" id="252740"/>
    <lineage>
        <taxon>Eukaryota</taxon>
        <taxon>Fungi</taxon>
        <taxon>Dikarya</taxon>
        <taxon>Ascomycota</taxon>
        <taxon>Pezizomycotina</taxon>
        <taxon>Sordariomycetes</taxon>
        <taxon>Sordariomycetidae</taxon>
        <taxon>Diaporthales</taxon>
        <taxon>Cytosporaceae</taxon>
        <taxon>Cytospora</taxon>
    </lineage>
</organism>
<keyword evidence="3" id="KW-1185">Reference proteome</keyword>
<evidence type="ECO:0000313" key="2">
    <source>
        <dbReference type="EMBL" id="ROV95581.1"/>
    </source>
</evidence>
<name>A0A423VX51_CYTCH</name>
<evidence type="ECO:0000313" key="3">
    <source>
        <dbReference type="Proteomes" id="UP000284375"/>
    </source>
</evidence>
<accession>A0A423VX51</accession>
<protein>
    <submittedName>
        <fullName evidence="2">Uncharacterized protein</fullName>
    </submittedName>
</protein>
<dbReference type="OrthoDB" id="5376140at2759"/>